<reference evidence="2" key="1">
    <citation type="submission" date="2015-07" db="EMBL/GenBank/DDBJ databases">
        <title>MeaNS - Measles Nucleotide Surveillance Program.</title>
        <authorList>
            <person name="Tran T."/>
            <person name="Druce J."/>
        </authorList>
    </citation>
    <scope>NUCLEOTIDE SEQUENCE</scope>
    <source>
        <strain evidence="2">UCB-OBI-ISO-001</strain>
        <tissue evidence="2">Gonad</tissue>
    </source>
</reference>
<gene>
    <name evidence="2" type="ORF">OCBIM_22018451mg</name>
</gene>
<feature type="chain" id="PRO_5005584295" evidence="1">
    <location>
        <begin position="24"/>
        <end position="125"/>
    </location>
</feature>
<sequence length="125" mass="14528">MQSHQYIAVVSLLLAAFVAPGSCRWFYNTQLNCFTECMTCLMTGLDCQPHQPFPSGYEDCEFSCFMSPDVLNETLPAIQSSLHFCRDIHKRDLNDLGLCIREHIEKFYPDFYKKLPWLPLYETTT</sequence>
<feature type="signal peptide" evidence="1">
    <location>
        <begin position="1"/>
        <end position="23"/>
    </location>
</feature>
<protein>
    <submittedName>
        <fullName evidence="2">Uncharacterized protein</fullName>
    </submittedName>
</protein>
<evidence type="ECO:0000313" key="2">
    <source>
        <dbReference type="EMBL" id="KOF99259.1"/>
    </source>
</evidence>
<name>A0A0L8ICY2_OCTBM</name>
<accession>A0A0L8ICY2</accession>
<organism evidence="2">
    <name type="scientific">Octopus bimaculoides</name>
    <name type="common">California two-spotted octopus</name>
    <dbReference type="NCBI Taxonomy" id="37653"/>
    <lineage>
        <taxon>Eukaryota</taxon>
        <taxon>Metazoa</taxon>
        <taxon>Spiralia</taxon>
        <taxon>Lophotrochozoa</taxon>
        <taxon>Mollusca</taxon>
        <taxon>Cephalopoda</taxon>
        <taxon>Coleoidea</taxon>
        <taxon>Octopodiformes</taxon>
        <taxon>Octopoda</taxon>
        <taxon>Incirrata</taxon>
        <taxon>Octopodidae</taxon>
        <taxon>Octopus</taxon>
    </lineage>
</organism>
<dbReference type="AlphaFoldDB" id="A0A0L8ICY2"/>
<keyword evidence="1" id="KW-0732">Signal</keyword>
<evidence type="ECO:0000256" key="1">
    <source>
        <dbReference type="SAM" id="SignalP"/>
    </source>
</evidence>
<proteinExistence type="predicted"/>
<dbReference type="EMBL" id="KQ415992">
    <property type="protein sequence ID" value="KOF99259.1"/>
    <property type="molecule type" value="Genomic_DNA"/>
</dbReference>